<feature type="chain" id="PRO_5019408500" description="TonB C-terminal domain-containing protein" evidence="1">
    <location>
        <begin position="32"/>
        <end position="117"/>
    </location>
</feature>
<evidence type="ECO:0000313" key="3">
    <source>
        <dbReference type="EMBL" id="RVU49069.1"/>
    </source>
</evidence>
<feature type="domain" description="TonB C-terminal" evidence="2">
    <location>
        <begin position="43"/>
        <end position="106"/>
    </location>
</feature>
<dbReference type="RefSeq" id="WP_128226710.1">
    <property type="nucleotide sequence ID" value="NZ_SACR01000001.1"/>
</dbReference>
<accession>A0A437RQK8</accession>
<reference evidence="3 4" key="1">
    <citation type="submission" date="2019-01" db="EMBL/GenBank/DDBJ databases">
        <authorList>
            <person name="Chen W.-M."/>
        </authorList>
    </citation>
    <scope>NUCLEOTIDE SEQUENCE [LARGE SCALE GENOMIC DNA]</scope>
    <source>
        <strain evidence="3 4">KYPY4</strain>
    </source>
</reference>
<feature type="signal peptide" evidence="1">
    <location>
        <begin position="1"/>
        <end position="31"/>
    </location>
</feature>
<organism evidence="3 4">
    <name type="scientific">Rubrivivax rivuli</name>
    <dbReference type="NCBI Taxonomy" id="1862385"/>
    <lineage>
        <taxon>Bacteria</taxon>
        <taxon>Pseudomonadati</taxon>
        <taxon>Pseudomonadota</taxon>
        <taxon>Betaproteobacteria</taxon>
        <taxon>Burkholderiales</taxon>
        <taxon>Sphaerotilaceae</taxon>
        <taxon>Rubrivivax</taxon>
    </lineage>
</organism>
<evidence type="ECO:0000313" key="4">
    <source>
        <dbReference type="Proteomes" id="UP000285575"/>
    </source>
</evidence>
<comment type="caution">
    <text evidence="3">The sequence shown here is derived from an EMBL/GenBank/DDBJ whole genome shotgun (WGS) entry which is preliminary data.</text>
</comment>
<dbReference type="Proteomes" id="UP000285575">
    <property type="component" value="Unassembled WGS sequence"/>
</dbReference>
<keyword evidence="4" id="KW-1185">Reference proteome</keyword>
<evidence type="ECO:0000259" key="2">
    <source>
        <dbReference type="Pfam" id="PF03544"/>
    </source>
</evidence>
<dbReference type="GO" id="GO:0055085">
    <property type="term" value="P:transmembrane transport"/>
    <property type="evidence" value="ECO:0007669"/>
    <property type="project" value="InterPro"/>
</dbReference>
<dbReference type="Gene3D" id="3.30.2420.10">
    <property type="entry name" value="TonB"/>
    <property type="match status" value="1"/>
</dbReference>
<proteinExistence type="predicted"/>
<keyword evidence="1" id="KW-0732">Signal</keyword>
<gene>
    <name evidence="3" type="ORF">EOE66_00320</name>
</gene>
<evidence type="ECO:0000256" key="1">
    <source>
        <dbReference type="SAM" id="SignalP"/>
    </source>
</evidence>
<dbReference type="OrthoDB" id="9182849at2"/>
<dbReference type="InterPro" id="IPR037682">
    <property type="entry name" value="TonB_C"/>
</dbReference>
<dbReference type="EMBL" id="SACR01000001">
    <property type="protein sequence ID" value="RVU49069.1"/>
    <property type="molecule type" value="Genomic_DNA"/>
</dbReference>
<dbReference type="Pfam" id="PF03544">
    <property type="entry name" value="TonB_C"/>
    <property type="match status" value="1"/>
</dbReference>
<protein>
    <recommendedName>
        <fullName evidence="2">TonB C-terminal domain-containing protein</fullName>
    </recommendedName>
</protein>
<dbReference type="AlphaFoldDB" id="A0A437RQK8"/>
<name>A0A437RQK8_9BURK</name>
<sequence length="117" mass="12487">MQSKLRNLTARVGLATALGLSLHLVSLPVAAQSAPKVVKKTPLDFPAEAIRNGIDKGVVRAKLTIDGEGAVTDVTVVDVQPPQARVLRKTVVEGLRPWKFEAGKAGSFEMQVVMSNE</sequence>
<dbReference type="SUPFAM" id="SSF74653">
    <property type="entry name" value="TolA/TonB C-terminal domain"/>
    <property type="match status" value="1"/>
</dbReference>